<dbReference type="AlphaFoldDB" id="A0A3E2N0G0"/>
<feature type="transmembrane region" description="Helical" evidence="8">
    <location>
        <begin position="335"/>
        <end position="353"/>
    </location>
</feature>
<dbReference type="PROSITE" id="PS00216">
    <property type="entry name" value="SUGAR_TRANSPORT_1"/>
    <property type="match status" value="1"/>
</dbReference>
<dbReference type="Proteomes" id="UP000257451">
    <property type="component" value="Unassembled WGS sequence"/>
</dbReference>
<dbReference type="EMBL" id="PEDF01000028">
    <property type="protein sequence ID" value="RFZ45896.1"/>
    <property type="molecule type" value="Genomic_DNA"/>
</dbReference>
<accession>A0A3E2N0G0</accession>
<feature type="transmembrane region" description="Helical" evidence="8">
    <location>
        <begin position="373"/>
        <end position="393"/>
    </location>
</feature>
<evidence type="ECO:0000256" key="1">
    <source>
        <dbReference type="ARBA" id="ARBA00004651"/>
    </source>
</evidence>
<dbReference type="PRINTS" id="PR01036">
    <property type="entry name" value="TCRTETB"/>
</dbReference>
<dbReference type="PROSITE" id="PS50850">
    <property type="entry name" value="MFS"/>
    <property type="match status" value="1"/>
</dbReference>
<dbReference type="NCBIfam" id="TIGR00711">
    <property type="entry name" value="efflux_EmrB"/>
    <property type="match status" value="1"/>
</dbReference>
<name>A0A3E2N0G0_MYCMR</name>
<feature type="transmembrane region" description="Helical" evidence="8">
    <location>
        <begin position="177"/>
        <end position="197"/>
    </location>
</feature>
<evidence type="ECO:0000313" key="11">
    <source>
        <dbReference type="Proteomes" id="UP000257451"/>
    </source>
</evidence>
<dbReference type="InterPro" id="IPR004638">
    <property type="entry name" value="EmrB-like"/>
</dbReference>
<dbReference type="GO" id="GO:0005886">
    <property type="term" value="C:plasma membrane"/>
    <property type="evidence" value="ECO:0007669"/>
    <property type="project" value="UniProtKB-SubCell"/>
</dbReference>
<feature type="transmembrane region" description="Helical" evidence="8">
    <location>
        <begin position="119"/>
        <end position="140"/>
    </location>
</feature>
<evidence type="ECO:0000256" key="2">
    <source>
        <dbReference type="ARBA" id="ARBA00008537"/>
    </source>
</evidence>
<comment type="caution">
    <text evidence="10">The sequence shown here is derived from an EMBL/GenBank/DDBJ whole genome shotgun (WGS) entry which is preliminary data.</text>
</comment>
<gene>
    <name evidence="10" type="primary">stp_4</name>
    <name evidence="10" type="ORF">DAVIS_01083</name>
</gene>
<keyword evidence="7 8" id="KW-0472">Membrane</keyword>
<organism evidence="10 11">
    <name type="scientific">Mycobacterium marinum</name>
    <dbReference type="NCBI Taxonomy" id="1781"/>
    <lineage>
        <taxon>Bacteria</taxon>
        <taxon>Bacillati</taxon>
        <taxon>Actinomycetota</taxon>
        <taxon>Actinomycetes</taxon>
        <taxon>Mycobacteriales</taxon>
        <taxon>Mycobacteriaceae</taxon>
        <taxon>Mycobacterium</taxon>
        <taxon>Mycobacterium ulcerans group</taxon>
    </lineage>
</organism>
<feature type="transmembrane region" description="Helical" evidence="8">
    <location>
        <begin position="293"/>
        <end position="315"/>
    </location>
</feature>
<keyword evidence="6 8" id="KW-1133">Transmembrane helix</keyword>
<feature type="transmembrane region" description="Helical" evidence="8">
    <location>
        <begin position="79"/>
        <end position="99"/>
    </location>
</feature>
<keyword evidence="4" id="KW-1003">Cell membrane</keyword>
<feature type="transmembrane region" description="Helical" evidence="8">
    <location>
        <begin position="147"/>
        <end position="171"/>
    </location>
</feature>
<dbReference type="CDD" id="cd17321">
    <property type="entry name" value="MFS_MMR_MDR_like"/>
    <property type="match status" value="1"/>
</dbReference>
<dbReference type="GO" id="GO:0022857">
    <property type="term" value="F:transmembrane transporter activity"/>
    <property type="evidence" value="ECO:0007669"/>
    <property type="project" value="InterPro"/>
</dbReference>
<feature type="transmembrane region" description="Helical" evidence="8">
    <location>
        <begin position="236"/>
        <end position="257"/>
    </location>
</feature>
<dbReference type="SUPFAM" id="SSF103473">
    <property type="entry name" value="MFS general substrate transporter"/>
    <property type="match status" value="1"/>
</dbReference>
<dbReference type="InterPro" id="IPR005829">
    <property type="entry name" value="Sugar_transporter_CS"/>
</dbReference>
<evidence type="ECO:0000256" key="3">
    <source>
        <dbReference type="ARBA" id="ARBA00022448"/>
    </source>
</evidence>
<evidence type="ECO:0000256" key="8">
    <source>
        <dbReference type="SAM" id="Phobius"/>
    </source>
</evidence>
<feature type="transmembrane region" description="Helical" evidence="8">
    <location>
        <begin position="269"/>
        <end position="287"/>
    </location>
</feature>
<evidence type="ECO:0000313" key="10">
    <source>
        <dbReference type="EMBL" id="RFZ45896.1"/>
    </source>
</evidence>
<feature type="domain" description="Major facilitator superfamily (MFS) profile" evidence="9">
    <location>
        <begin position="81"/>
        <end position="575"/>
    </location>
</feature>
<evidence type="ECO:0000259" key="9">
    <source>
        <dbReference type="PROSITE" id="PS50850"/>
    </source>
</evidence>
<dbReference type="PANTHER" id="PTHR42718:SF9">
    <property type="entry name" value="MAJOR FACILITATOR SUPERFAMILY MULTIDRUG TRANSPORTER MFSC"/>
    <property type="match status" value="1"/>
</dbReference>
<evidence type="ECO:0000256" key="4">
    <source>
        <dbReference type="ARBA" id="ARBA00022475"/>
    </source>
</evidence>
<comment type="subcellular location">
    <subcellularLocation>
        <location evidence="1">Cell membrane</location>
        <topology evidence="1">Multi-pass membrane protein</topology>
    </subcellularLocation>
</comment>
<dbReference type="Pfam" id="PF07690">
    <property type="entry name" value="MFS_1"/>
    <property type="match status" value="1"/>
</dbReference>
<keyword evidence="3" id="KW-0813">Transport</keyword>
<feature type="transmembrane region" description="Helical" evidence="8">
    <location>
        <begin position="470"/>
        <end position="490"/>
    </location>
</feature>
<dbReference type="InterPro" id="IPR036259">
    <property type="entry name" value="MFS_trans_sf"/>
</dbReference>
<evidence type="ECO:0000256" key="5">
    <source>
        <dbReference type="ARBA" id="ARBA00022692"/>
    </source>
</evidence>
<keyword evidence="5 8" id="KW-0812">Transmembrane</keyword>
<protein>
    <submittedName>
        <fullName evidence="10">Multidrug resistance protein stp</fullName>
    </submittedName>
</protein>
<feature type="transmembrane region" description="Helical" evidence="8">
    <location>
        <begin position="204"/>
        <end position="224"/>
    </location>
</feature>
<feature type="transmembrane region" description="Helical" evidence="8">
    <location>
        <begin position="551"/>
        <end position="571"/>
    </location>
</feature>
<evidence type="ECO:0000256" key="6">
    <source>
        <dbReference type="ARBA" id="ARBA00022989"/>
    </source>
</evidence>
<dbReference type="Gene3D" id="1.20.1720.10">
    <property type="entry name" value="Multidrug resistance protein D"/>
    <property type="match status" value="1"/>
</dbReference>
<dbReference type="InterPro" id="IPR020846">
    <property type="entry name" value="MFS_dom"/>
</dbReference>
<dbReference type="InterPro" id="IPR011701">
    <property type="entry name" value="MFS"/>
</dbReference>
<dbReference type="PANTHER" id="PTHR42718">
    <property type="entry name" value="MAJOR FACILITATOR SUPERFAMILY MULTIDRUG TRANSPORTER MFSC"/>
    <property type="match status" value="1"/>
</dbReference>
<feature type="transmembrane region" description="Helical" evidence="8">
    <location>
        <begin position="400"/>
        <end position="418"/>
    </location>
</feature>
<proteinExistence type="inferred from homology"/>
<comment type="similarity">
    <text evidence="2">Belongs to the major facilitator superfamily. EmrB family.</text>
</comment>
<sequence length="591" mass="62385">MGARYGWVWGRAGTMMNDFSPQSGIRKLPAHIYSRQVTNSRTPTVIEAYSSPQIVAEIHAIGTRSQCLMNGAGMNRTQLLTIFATGLGLFMIFLDAFIVNVALPDIQNTFGVGEDGLQWVVAAYSLGMAVFIMSAATLADRYGRRRWYLMGIALFTLGSIACGLAPSIAMLTAARGVQGFGAATVSVTSLALVSAAFPNPKEKARAIGIWTAVASVGTATGPTLGGLLVDTWGWRSIFYVNVPMGVFVILLTVGFVAESRNARAGRLDLAGQALFIVTVGAFVYAVIEGPQIGWTSPLILTLLMTAAVGCALFLWLEGRSADPMMDLTLFRDSSYALSIGTICTVFFAVYGMLLLTTQFLQNVRGYTPGATGLMILPFSAGVAVVSPLVGSLVARVGARVLILIGLGLLMLGLLTLIASEHRSWALVLVGLGFCGTGVALCLTPITTVAMTAVPPERAGMASGIMSAQRAIGSTIGFAVLGSVLAAWLSATLEPHLEPAVPDPVQRHTIAEVIIDSANPRAHVGGIVPRREIVHRDPVAIAEEDFIEGIRVAFFIATASLGFVFLAGWRWFPRGGAGMLGDAEREADAVGL</sequence>
<dbReference type="Gene3D" id="1.20.1250.20">
    <property type="entry name" value="MFS general substrate transporter like domains"/>
    <property type="match status" value="1"/>
</dbReference>
<evidence type="ECO:0000256" key="7">
    <source>
        <dbReference type="ARBA" id="ARBA00023136"/>
    </source>
</evidence>
<reference evidence="10 11" key="1">
    <citation type="journal article" date="2018" name="Sci. Rep.">
        <title>Extensive genomic diversity among Mycobacterium marinum strains revealed by whole genome sequencing.</title>
        <authorList>
            <person name="Das S."/>
            <person name="Pettersson B.M."/>
            <person name="Behra P.R."/>
            <person name="Mallick A."/>
            <person name="Cheramie M."/>
            <person name="Ramesh M."/>
            <person name="Shirreff L."/>
            <person name="DuCote T."/>
            <person name="Dasgupta S."/>
            <person name="Ennis D.G."/>
            <person name="Kirsebom L.A."/>
        </authorList>
    </citation>
    <scope>NUCLEOTIDE SEQUENCE [LARGE SCALE GENOMIC DNA]</scope>
    <source>
        <strain evidence="10 11">Davis1</strain>
    </source>
</reference>
<feature type="transmembrane region" description="Helical" evidence="8">
    <location>
        <begin position="424"/>
        <end position="449"/>
    </location>
</feature>